<gene>
    <name evidence="2" type="ORF">KIK155_LOCUS27139</name>
</gene>
<evidence type="ECO:0000313" key="2">
    <source>
        <dbReference type="EMBL" id="CAF3708184.1"/>
    </source>
</evidence>
<dbReference type="PROSITE" id="PS50878">
    <property type="entry name" value="RT_POL"/>
    <property type="match status" value="1"/>
</dbReference>
<accession>A0A818VFN9</accession>
<protein>
    <recommendedName>
        <fullName evidence="1">Reverse transcriptase domain-containing protein</fullName>
    </recommendedName>
</protein>
<dbReference type="Proteomes" id="UP000663865">
    <property type="component" value="Unassembled WGS sequence"/>
</dbReference>
<sequence length="346" mass="40138">MGAKLSPIVANLALEIFETESAADIIQRSIFWMRYMDDILSVWKEDEDLEAVLKELNTRHNSLKFTLEEEEENQLSFLDLSIIRCDSCLEFKIFRKPSNNLLTINYFSSHEPQIKLSGIISMYLRALKFVSPKYMEEEFKMIESIVKINDCPDHIVNLARDKANIIFHKTLPRTIYNPTMTLCLPFAPCLSKLSGPLHLMGIKLVFKYNNTLLDRLCRNSPCSYEANIYAIKCNCNKFYIGQTTLEVTKRVSQHYSYVIKNVHNSACNQHYRECNMGIIWNQPLTISHINDYFSRNMFETLLIKYTWENNFNLSVGPVASDKLLLHIASVDYKFGELLDKHGLSQT</sequence>
<organism evidence="2 3">
    <name type="scientific">Rotaria socialis</name>
    <dbReference type="NCBI Taxonomy" id="392032"/>
    <lineage>
        <taxon>Eukaryota</taxon>
        <taxon>Metazoa</taxon>
        <taxon>Spiralia</taxon>
        <taxon>Gnathifera</taxon>
        <taxon>Rotifera</taxon>
        <taxon>Eurotatoria</taxon>
        <taxon>Bdelloidea</taxon>
        <taxon>Philodinida</taxon>
        <taxon>Philodinidae</taxon>
        <taxon>Rotaria</taxon>
    </lineage>
</organism>
<dbReference type="InterPro" id="IPR058912">
    <property type="entry name" value="HTH_animal"/>
</dbReference>
<comment type="caution">
    <text evidence="2">The sequence shown here is derived from an EMBL/GenBank/DDBJ whole genome shotgun (WGS) entry which is preliminary data.</text>
</comment>
<evidence type="ECO:0000313" key="3">
    <source>
        <dbReference type="Proteomes" id="UP000663865"/>
    </source>
</evidence>
<dbReference type="PANTHER" id="PTHR21301:SF10">
    <property type="entry name" value="REVERSE TRANSCRIPTASE DOMAIN-CONTAINING PROTEIN"/>
    <property type="match status" value="1"/>
</dbReference>
<reference evidence="2" key="1">
    <citation type="submission" date="2021-02" db="EMBL/GenBank/DDBJ databases">
        <authorList>
            <person name="Nowell W R."/>
        </authorList>
    </citation>
    <scope>NUCLEOTIDE SEQUENCE</scope>
</reference>
<dbReference type="EMBL" id="CAJNYV010004910">
    <property type="protein sequence ID" value="CAF3708184.1"/>
    <property type="molecule type" value="Genomic_DNA"/>
</dbReference>
<dbReference type="Pfam" id="PF26215">
    <property type="entry name" value="HTH_animal"/>
    <property type="match status" value="1"/>
</dbReference>
<evidence type="ECO:0000259" key="1">
    <source>
        <dbReference type="PROSITE" id="PS50878"/>
    </source>
</evidence>
<feature type="non-terminal residue" evidence="2">
    <location>
        <position position="346"/>
    </location>
</feature>
<name>A0A818VFN9_9BILA</name>
<dbReference type="InterPro" id="IPR000477">
    <property type="entry name" value="RT_dom"/>
</dbReference>
<feature type="domain" description="Reverse transcriptase" evidence="1">
    <location>
        <begin position="1"/>
        <end position="121"/>
    </location>
</feature>
<dbReference type="AlphaFoldDB" id="A0A818VFN9"/>
<dbReference type="Pfam" id="PF00078">
    <property type="entry name" value="RVT_1"/>
    <property type="match status" value="1"/>
</dbReference>
<proteinExistence type="predicted"/>
<dbReference type="CDD" id="cd00304">
    <property type="entry name" value="RT_like"/>
    <property type="match status" value="1"/>
</dbReference>
<dbReference type="PANTHER" id="PTHR21301">
    <property type="entry name" value="REVERSE TRANSCRIPTASE"/>
    <property type="match status" value="1"/>
</dbReference>